<accession>A0ABV6U4J6</accession>
<dbReference type="Pfam" id="PF05193">
    <property type="entry name" value="Peptidase_M16_C"/>
    <property type="match status" value="1"/>
</dbReference>
<comment type="caution">
    <text evidence="4">The sequence shown here is derived from an EMBL/GenBank/DDBJ whole genome shotgun (WGS) entry which is preliminary data.</text>
</comment>
<dbReference type="InterPro" id="IPR007863">
    <property type="entry name" value="Peptidase_M16_C"/>
</dbReference>
<dbReference type="Gene3D" id="3.30.830.10">
    <property type="entry name" value="Metalloenzyme, LuxS/M16 peptidase-like"/>
    <property type="match status" value="2"/>
</dbReference>
<organism evidence="4 5">
    <name type="scientific">Sphaerimonospora cavernae</name>
    <dbReference type="NCBI Taxonomy" id="1740611"/>
    <lineage>
        <taxon>Bacteria</taxon>
        <taxon>Bacillati</taxon>
        <taxon>Actinomycetota</taxon>
        <taxon>Actinomycetes</taxon>
        <taxon>Streptosporangiales</taxon>
        <taxon>Streptosporangiaceae</taxon>
        <taxon>Sphaerimonospora</taxon>
    </lineage>
</organism>
<evidence type="ECO:0000259" key="3">
    <source>
        <dbReference type="Pfam" id="PF05193"/>
    </source>
</evidence>
<sequence>MLMTPARLPMEVVSRRLPGGATVIVRPDPLLGFVALNVWHSTGSIHDPAGRSGLAHLVEHVMSDPAEGAAESVQPSGSTQATTAYECTNYVDTGPPETLPELLSRAVERIRRGRAGITAAGLERQRGIVREEIRQREESGRFGSGLRRSLRLLFGADHPFGKPSLGDPEEIAEITPVDVERFIERHYGAARLVVSIVGSVHPEHAMELAARHLGGLPAGPRPETLVLSGPEAGGYRREDVREGQRTGMLRYAFALPAAGEHLAAAGEVAMAALAGASWSVLGADLADYYRLLGSMAQHGRCGRGPSLGLIKIVAPAGVDLCELEEAVTTRLADLAGTGLREDVLAAAKAKRGKEQLAVLGGARTCAEELCREQAWSGDPAGVTGRLAAVRAVTADQVAAIAAGSLARPAVVAFHTDPLGNPTWIA</sequence>
<dbReference type="SUPFAM" id="SSF63411">
    <property type="entry name" value="LuxS/MPP-like metallohydrolase"/>
    <property type="match status" value="2"/>
</dbReference>
<feature type="domain" description="Peptidase M16 N-terminal" evidence="2">
    <location>
        <begin position="32"/>
        <end position="137"/>
    </location>
</feature>
<evidence type="ECO:0000313" key="5">
    <source>
        <dbReference type="Proteomes" id="UP001589870"/>
    </source>
</evidence>
<dbReference type="RefSeq" id="WP_394301543.1">
    <property type="nucleotide sequence ID" value="NZ_JBHMQT010000032.1"/>
</dbReference>
<keyword evidence="5" id="KW-1185">Reference proteome</keyword>
<dbReference type="Pfam" id="PF00675">
    <property type="entry name" value="Peptidase_M16"/>
    <property type="match status" value="1"/>
</dbReference>
<comment type="similarity">
    <text evidence="1">Belongs to the peptidase M16 family.</text>
</comment>
<dbReference type="PANTHER" id="PTHR11851:SF49">
    <property type="entry name" value="MITOCHONDRIAL-PROCESSING PEPTIDASE SUBUNIT ALPHA"/>
    <property type="match status" value="1"/>
</dbReference>
<name>A0ABV6U4J6_9ACTN</name>
<dbReference type="Proteomes" id="UP001589870">
    <property type="component" value="Unassembled WGS sequence"/>
</dbReference>
<evidence type="ECO:0000259" key="2">
    <source>
        <dbReference type="Pfam" id="PF00675"/>
    </source>
</evidence>
<dbReference type="PANTHER" id="PTHR11851">
    <property type="entry name" value="METALLOPROTEASE"/>
    <property type="match status" value="1"/>
</dbReference>
<gene>
    <name evidence="4" type="ORF">ACFHYQ_13910</name>
</gene>
<evidence type="ECO:0000256" key="1">
    <source>
        <dbReference type="ARBA" id="ARBA00007261"/>
    </source>
</evidence>
<dbReference type="InterPro" id="IPR011765">
    <property type="entry name" value="Pept_M16_N"/>
</dbReference>
<dbReference type="InterPro" id="IPR050361">
    <property type="entry name" value="MPP/UQCRC_Complex"/>
</dbReference>
<proteinExistence type="inferred from homology"/>
<evidence type="ECO:0000313" key="4">
    <source>
        <dbReference type="EMBL" id="MFC0863390.1"/>
    </source>
</evidence>
<reference evidence="4 5" key="1">
    <citation type="submission" date="2024-09" db="EMBL/GenBank/DDBJ databases">
        <authorList>
            <person name="Sun Q."/>
            <person name="Mori K."/>
        </authorList>
    </citation>
    <scope>NUCLEOTIDE SEQUENCE [LARGE SCALE GENOMIC DNA]</scope>
    <source>
        <strain evidence="4 5">TBRC 1851</strain>
    </source>
</reference>
<feature type="domain" description="Peptidase M16 C-terminal" evidence="3">
    <location>
        <begin position="174"/>
        <end position="349"/>
    </location>
</feature>
<dbReference type="EMBL" id="JBHMQT010000032">
    <property type="protein sequence ID" value="MFC0863390.1"/>
    <property type="molecule type" value="Genomic_DNA"/>
</dbReference>
<protein>
    <submittedName>
        <fullName evidence="4">M16 family metallopeptidase</fullName>
    </submittedName>
</protein>
<dbReference type="InterPro" id="IPR011249">
    <property type="entry name" value="Metalloenz_LuxS/M16"/>
</dbReference>